<feature type="transmembrane region" description="Helical" evidence="2">
    <location>
        <begin position="152"/>
        <end position="173"/>
    </location>
</feature>
<dbReference type="Proteomes" id="UP001158576">
    <property type="component" value="Chromosome PAR"/>
</dbReference>
<evidence type="ECO:0000313" key="4">
    <source>
        <dbReference type="Proteomes" id="UP001158576"/>
    </source>
</evidence>
<evidence type="ECO:0000313" key="3">
    <source>
        <dbReference type="EMBL" id="CAG5086585.1"/>
    </source>
</evidence>
<reference evidence="3 4" key="1">
    <citation type="submission" date="2021-04" db="EMBL/GenBank/DDBJ databases">
        <authorList>
            <person name="Bliznina A."/>
        </authorList>
    </citation>
    <scope>NUCLEOTIDE SEQUENCE [LARGE SCALE GENOMIC DNA]</scope>
</reference>
<keyword evidence="4" id="KW-1185">Reference proteome</keyword>
<name>A0ABN7RUY9_OIKDI</name>
<protein>
    <submittedName>
        <fullName evidence="3">Oidioi.mRNA.OKI2018_I69.PAR.g11269.t1.cds</fullName>
    </submittedName>
</protein>
<feature type="compositionally biased region" description="Polar residues" evidence="1">
    <location>
        <begin position="200"/>
        <end position="217"/>
    </location>
</feature>
<keyword evidence="2" id="KW-1133">Transmembrane helix</keyword>
<gene>
    <name evidence="3" type="ORF">OKIOD_LOCUS2827</name>
</gene>
<sequence>MSKDLCSSEYRAKACNTCAMGYHFNSLDHRSMIFCKHLFLCSGGCQFGKAVQMFPTSSDKCLEQQCGRDHSPSNNQKQAIVDSVLDNIAISGTMNDEDLILSKDYDGVLDEMNRKLSYNEQCRLAHTELTLDKDQIKTRVNCREPSEFFATLAPWFFLSGLIMLLTASLYAFCVTKQKYAPRRTENSTVGSPLSERSHLLKNSHSDGTFSDTTIPRE</sequence>
<keyword evidence="2" id="KW-0812">Transmembrane</keyword>
<organism evidence="3 4">
    <name type="scientific">Oikopleura dioica</name>
    <name type="common">Tunicate</name>
    <dbReference type="NCBI Taxonomy" id="34765"/>
    <lineage>
        <taxon>Eukaryota</taxon>
        <taxon>Metazoa</taxon>
        <taxon>Chordata</taxon>
        <taxon>Tunicata</taxon>
        <taxon>Appendicularia</taxon>
        <taxon>Copelata</taxon>
        <taxon>Oikopleuridae</taxon>
        <taxon>Oikopleura</taxon>
    </lineage>
</organism>
<proteinExistence type="predicted"/>
<evidence type="ECO:0000256" key="1">
    <source>
        <dbReference type="SAM" id="MobiDB-lite"/>
    </source>
</evidence>
<accession>A0ABN7RUY9</accession>
<keyword evidence="2" id="KW-0472">Membrane</keyword>
<dbReference type="EMBL" id="OU015568">
    <property type="protein sequence ID" value="CAG5086585.1"/>
    <property type="molecule type" value="Genomic_DNA"/>
</dbReference>
<evidence type="ECO:0000256" key="2">
    <source>
        <dbReference type="SAM" id="Phobius"/>
    </source>
</evidence>
<feature type="region of interest" description="Disordered" evidence="1">
    <location>
        <begin position="184"/>
        <end position="217"/>
    </location>
</feature>